<dbReference type="Pfam" id="PF10022">
    <property type="entry name" value="DUF2264"/>
    <property type="match status" value="1"/>
</dbReference>
<sequence>MTAPATRPTGFAARLRDLDDHVLSPHTGWTRAHWEALADHLLLSARRWASPAHAGIALPGETGGYGARIDALEGFARTFLTAAFRVAGSRGQDPHGFLERYAEGLAAGTDPESAEAWPRLHEHGQAKVEAASVALGLHLTRPWLWERLDPAVQERVVDYLSDGLDTFYPPINWLWFRVVVREFLHSVGALDDLSGVREEVATLDGFYRGDGWYADGDERSYDHYVGWAMHLYPVLWARMAAGRAEADAAAATAHERLELFLPDALGLVGGDGGPLVQGRSLTYRFAAAAPFWVGAMADAGSPGLLRRAASGVVKHFVERGAPDDDGLLTLGWYGSWRPLAQRYSGPGSPYWASKGLLGLVLPPEHPAWTAVEEPLPVEVRDTSFVVGQAGWQVSGTRADGLVRVLNHGTDHSRPGSGLSDGPLYSRLGYSTATWPVVAGDLRHRPLDQSVVLLDGAGEPSHRTGFEDGHVSLLDGGTSVGSSRWRSHWVEPDPSAPDHGSGYPDASGSPRLGPWLEAVSLLRGAWEVRLVRVAPGLGDDVVPAGLRVGGWPVTGDVVDAAAGDGAAHAVVAPAPLVEPASPVEPVETPLASVLRTADGRGAFARAGVEQLVGVTPLAGTTCVPWLATDGAPEPGRWYAAAVALAGEAPADAPEVTFPVPGVARAAWADGAVDEVVVDGR</sequence>
<protein>
    <recommendedName>
        <fullName evidence="2">DUF2264 domain-containing protein</fullName>
    </recommendedName>
</protein>
<dbReference type="RefSeq" id="WP_079576417.1">
    <property type="nucleotide sequence ID" value="NZ_FUZQ01000008.1"/>
</dbReference>
<dbReference type="STRING" id="526729.SAMN04324258_4066"/>
<evidence type="ECO:0000259" key="2">
    <source>
        <dbReference type="Pfam" id="PF10022"/>
    </source>
</evidence>
<dbReference type="InterPro" id="IPR016624">
    <property type="entry name" value="UCP014753"/>
</dbReference>
<proteinExistence type="predicted"/>
<dbReference type="OrthoDB" id="9813465at2"/>
<evidence type="ECO:0000256" key="1">
    <source>
        <dbReference type="SAM" id="MobiDB-lite"/>
    </source>
</evidence>
<keyword evidence="4" id="KW-1185">Reference proteome</keyword>
<dbReference type="InterPro" id="IPR049349">
    <property type="entry name" value="DUF2264_N"/>
</dbReference>
<reference evidence="3 4" key="1">
    <citation type="submission" date="2017-02" db="EMBL/GenBank/DDBJ databases">
        <authorList>
            <person name="Peterson S.W."/>
        </authorList>
    </citation>
    <scope>NUCLEOTIDE SEQUENCE [LARGE SCALE GENOMIC DNA]</scope>
    <source>
        <strain evidence="3 4">DSM 21481</strain>
    </source>
</reference>
<feature type="region of interest" description="Disordered" evidence="1">
    <location>
        <begin position="483"/>
        <end position="506"/>
    </location>
</feature>
<feature type="domain" description="DUF2264" evidence="2">
    <location>
        <begin position="30"/>
        <end position="375"/>
    </location>
</feature>
<organism evidence="3 4">
    <name type="scientific">Krasilnikoviella flava</name>
    <dbReference type="NCBI Taxonomy" id="526729"/>
    <lineage>
        <taxon>Bacteria</taxon>
        <taxon>Bacillati</taxon>
        <taxon>Actinomycetota</taxon>
        <taxon>Actinomycetes</taxon>
        <taxon>Micrococcales</taxon>
        <taxon>Promicromonosporaceae</taxon>
        <taxon>Krasilnikoviella</taxon>
    </lineage>
</organism>
<dbReference type="PANTHER" id="PTHR35339:SF4">
    <property type="entry name" value="LINALOOL DEHYDRATASE_ISOMERASE DOMAIN-CONTAINING PROTEIN"/>
    <property type="match status" value="1"/>
</dbReference>
<dbReference type="EMBL" id="FUZQ01000008">
    <property type="protein sequence ID" value="SKC80721.1"/>
    <property type="molecule type" value="Genomic_DNA"/>
</dbReference>
<dbReference type="Proteomes" id="UP000189777">
    <property type="component" value="Unassembled WGS sequence"/>
</dbReference>
<evidence type="ECO:0000313" key="3">
    <source>
        <dbReference type="EMBL" id="SKC80721.1"/>
    </source>
</evidence>
<evidence type="ECO:0000313" key="4">
    <source>
        <dbReference type="Proteomes" id="UP000189777"/>
    </source>
</evidence>
<gene>
    <name evidence="3" type="ORF">SAMN04324258_4066</name>
</gene>
<dbReference type="AlphaFoldDB" id="A0A1T5LXM5"/>
<dbReference type="PANTHER" id="PTHR35339">
    <property type="entry name" value="LINALOOL DEHYDRATASE_ISOMERASE DOMAIN-CONTAINING PROTEIN"/>
    <property type="match status" value="1"/>
</dbReference>
<accession>A0A1T5LXM5</accession>
<name>A0A1T5LXM5_9MICO</name>